<evidence type="ECO:0000259" key="3">
    <source>
        <dbReference type="Pfam" id="PF01765"/>
    </source>
</evidence>
<evidence type="ECO:0000313" key="4">
    <source>
        <dbReference type="EMBL" id="MBU5491005.1"/>
    </source>
</evidence>
<evidence type="ECO:0000313" key="5">
    <source>
        <dbReference type="Proteomes" id="UP000783588"/>
    </source>
</evidence>
<comment type="subcellular location">
    <subcellularLocation>
        <location evidence="1">Cytoplasm</location>
    </subcellularLocation>
</comment>
<gene>
    <name evidence="1 4" type="primary">frr</name>
    <name evidence="4" type="ORF">KQI75_10310</name>
</gene>
<feature type="coiled-coil region" evidence="2">
    <location>
        <begin position="138"/>
        <end position="172"/>
    </location>
</feature>
<keyword evidence="2" id="KW-0175">Coiled coil</keyword>
<evidence type="ECO:0000256" key="2">
    <source>
        <dbReference type="SAM" id="Coils"/>
    </source>
</evidence>
<sequence length="184" mass="20489">MKPDLKPYEGKMQKSLDVLAENLAGIRAGRANASVLNKITVDYYGTASPIQQVAAVASPDPRTLTIQPWDASLLKEIVKAIQTSELGINPQNDGKLIRLSFPPLTEERRKELIKQVSKEGEASKVAIRNIRRDAIDKWKAAKKKSEITEDELADAEKDMQKLTDKYIKEIDKTTAAKSEELKSV</sequence>
<dbReference type="Pfam" id="PF01765">
    <property type="entry name" value="RRF"/>
    <property type="match status" value="1"/>
</dbReference>
<dbReference type="NCBIfam" id="TIGR00496">
    <property type="entry name" value="frr"/>
    <property type="match status" value="1"/>
</dbReference>
<dbReference type="InterPro" id="IPR023584">
    <property type="entry name" value="Ribosome_recyc_fac_dom"/>
</dbReference>
<dbReference type="Proteomes" id="UP000783588">
    <property type="component" value="Unassembled WGS sequence"/>
</dbReference>
<dbReference type="HAMAP" id="MF_00040">
    <property type="entry name" value="RRF"/>
    <property type="match status" value="1"/>
</dbReference>
<comment type="caution">
    <text evidence="4">The sequence shown here is derived from an EMBL/GenBank/DDBJ whole genome shotgun (WGS) entry which is preliminary data.</text>
</comment>
<keyword evidence="5" id="KW-1185">Reference proteome</keyword>
<proteinExistence type="inferred from homology"/>
<keyword evidence="1" id="KW-0648">Protein biosynthesis</keyword>
<organism evidence="4 5">
    <name type="scientific">Butyricicoccus intestinisimiae</name>
    <dbReference type="NCBI Taxonomy" id="2841509"/>
    <lineage>
        <taxon>Bacteria</taxon>
        <taxon>Bacillati</taxon>
        <taxon>Bacillota</taxon>
        <taxon>Clostridia</taxon>
        <taxon>Eubacteriales</taxon>
        <taxon>Butyricicoccaceae</taxon>
        <taxon>Butyricicoccus</taxon>
    </lineage>
</organism>
<protein>
    <recommendedName>
        <fullName evidence="1">Ribosome-recycling factor</fullName>
        <shortName evidence="1">RRF</shortName>
    </recommendedName>
    <alternativeName>
        <fullName evidence="1">Ribosome-releasing factor</fullName>
    </alternativeName>
</protein>
<evidence type="ECO:0000256" key="1">
    <source>
        <dbReference type="HAMAP-Rule" id="MF_00040"/>
    </source>
</evidence>
<accession>A0ABS6EVX2</accession>
<dbReference type="PANTHER" id="PTHR20982">
    <property type="entry name" value="RIBOSOME RECYCLING FACTOR"/>
    <property type="match status" value="1"/>
</dbReference>
<dbReference type="RefSeq" id="WP_216470715.1">
    <property type="nucleotide sequence ID" value="NZ_JAHLQI010000005.1"/>
</dbReference>
<reference evidence="4 5" key="1">
    <citation type="submission" date="2021-06" db="EMBL/GenBank/DDBJ databases">
        <authorList>
            <person name="Sun Q."/>
            <person name="Li D."/>
        </authorList>
    </citation>
    <scope>NUCLEOTIDE SEQUENCE [LARGE SCALE GENOMIC DNA]</scope>
    <source>
        <strain evidence="4 5">MSJd-7</strain>
    </source>
</reference>
<comment type="function">
    <text evidence="1">Responsible for the release of ribosomes from messenger RNA at the termination of protein biosynthesis. May increase the efficiency of translation by recycling ribosomes from one round of translation to another.</text>
</comment>
<dbReference type="InterPro" id="IPR002661">
    <property type="entry name" value="Ribosome_recyc_fac"/>
</dbReference>
<name>A0ABS6EVX2_9FIRM</name>
<feature type="domain" description="Ribosome recycling factor" evidence="3">
    <location>
        <begin position="20"/>
        <end position="181"/>
    </location>
</feature>
<keyword evidence="1" id="KW-0963">Cytoplasm</keyword>
<dbReference type="CDD" id="cd00520">
    <property type="entry name" value="RRF"/>
    <property type="match status" value="1"/>
</dbReference>
<dbReference type="PANTHER" id="PTHR20982:SF3">
    <property type="entry name" value="MITOCHONDRIAL RIBOSOME RECYCLING FACTOR PSEUDO 1"/>
    <property type="match status" value="1"/>
</dbReference>
<dbReference type="EMBL" id="JAHLQI010000005">
    <property type="protein sequence ID" value="MBU5491005.1"/>
    <property type="molecule type" value="Genomic_DNA"/>
</dbReference>
<comment type="similarity">
    <text evidence="1">Belongs to the RRF family.</text>
</comment>